<feature type="domain" description="HTH araC/xylS-type" evidence="3">
    <location>
        <begin position="229"/>
        <end position="312"/>
    </location>
</feature>
<dbReference type="Pfam" id="PF12833">
    <property type="entry name" value="HTH_18"/>
    <property type="match status" value="1"/>
</dbReference>
<dbReference type="InterPro" id="IPR009057">
    <property type="entry name" value="Homeodomain-like_sf"/>
</dbReference>
<dbReference type="Proteomes" id="UP000664904">
    <property type="component" value="Chromosome"/>
</dbReference>
<accession>A0A975DJ61</accession>
<proteinExistence type="predicted"/>
<keyword evidence="5" id="KW-1185">Reference proteome</keyword>
<reference evidence="4" key="1">
    <citation type="submission" date="2021-03" db="EMBL/GenBank/DDBJ databases">
        <title>Complete Genome of Pseudoalteromonas xiamenensis STKMTI.2, a new potential marine bacterium producing anti-Vibrio compounds.</title>
        <authorList>
            <person name="Handayani D.P."/>
            <person name="Isnansetyo A."/>
            <person name="Istiqomah I."/>
            <person name="Jumina J."/>
        </authorList>
    </citation>
    <scope>NUCLEOTIDE SEQUENCE</scope>
    <source>
        <strain evidence="4">STKMTI.2</strain>
    </source>
</reference>
<sequence>MEGIISAEQLSDRLLVSNGMDSRVAQQHDTPIAIGRLSFIPLSEAMQLHLCCYVEQQKASNAVLLSPSLNITVLLKGCVEFRVGNKFYRFDAAQCPIAFANIIAVAEPFTRYMRSQQKIEKVTVSVSLPWFMDRFGKEDGQLLTTSKVIELPVTDETLEQTQHLLTTSNTLSKIQKLQCEGLAMQWLSALILPMLSDNPSSQASYRLPPQEDVEVKKLKVVALLEAGHTVEDVAQQLAMSLSSLLRFFKTHFNATPKQYIKQHTLFKARYALLVDGLSIGEAAYLARYDHVGNFIAAFKKQFGVTPMQFIKQHRPF</sequence>
<keyword evidence="2" id="KW-0804">Transcription</keyword>
<dbReference type="PANTHER" id="PTHR47893">
    <property type="entry name" value="REGULATORY PROTEIN PCHR"/>
    <property type="match status" value="1"/>
</dbReference>
<gene>
    <name evidence="4" type="ORF">J5O05_07985</name>
</gene>
<evidence type="ECO:0000313" key="5">
    <source>
        <dbReference type="Proteomes" id="UP000664904"/>
    </source>
</evidence>
<dbReference type="GO" id="GO:0043565">
    <property type="term" value="F:sequence-specific DNA binding"/>
    <property type="evidence" value="ECO:0007669"/>
    <property type="project" value="InterPro"/>
</dbReference>
<dbReference type="RefSeq" id="WP_208844331.1">
    <property type="nucleotide sequence ID" value="NZ_CP072133.1"/>
</dbReference>
<dbReference type="GO" id="GO:0003700">
    <property type="term" value="F:DNA-binding transcription factor activity"/>
    <property type="evidence" value="ECO:0007669"/>
    <property type="project" value="InterPro"/>
</dbReference>
<dbReference type="SMART" id="SM00342">
    <property type="entry name" value="HTH_ARAC"/>
    <property type="match status" value="1"/>
</dbReference>
<dbReference type="Gene3D" id="1.10.10.60">
    <property type="entry name" value="Homeodomain-like"/>
    <property type="match status" value="2"/>
</dbReference>
<evidence type="ECO:0000259" key="3">
    <source>
        <dbReference type="PROSITE" id="PS01124"/>
    </source>
</evidence>
<dbReference type="PROSITE" id="PS01124">
    <property type="entry name" value="HTH_ARAC_FAMILY_2"/>
    <property type="match status" value="1"/>
</dbReference>
<dbReference type="InterPro" id="IPR053142">
    <property type="entry name" value="PchR_regulatory_protein"/>
</dbReference>
<name>A0A975DJ61_9GAMM</name>
<evidence type="ECO:0000256" key="1">
    <source>
        <dbReference type="ARBA" id="ARBA00023015"/>
    </source>
</evidence>
<dbReference type="EMBL" id="CP072133">
    <property type="protein sequence ID" value="QTH72707.1"/>
    <property type="molecule type" value="Genomic_DNA"/>
</dbReference>
<dbReference type="SUPFAM" id="SSF46689">
    <property type="entry name" value="Homeodomain-like"/>
    <property type="match status" value="2"/>
</dbReference>
<dbReference type="PANTHER" id="PTHR47893:SF1">
    <property type="entry name" value="REGULATORY PROTEIN PCHR"/>
    <property type="match status" value="1"/>
</dbReference>
<dbReference type="AlphaFoldDB" id="A0A975DJ61"/>
<keyword evidence="1" id="KW-0805">Transcription regulation</keyword>
<dbReference type="KEGG" id="pxi:J5O05_07985"/>
<protein>
    <submittedName>
        <fullName evidence="4">Helix-turn-helix transcriptional regulator</fullName>
    </submittedName>
</protein>
<organism evidence="4 5">
    <name type="scientific">Pseudoalteromonas xiamenensis</name>
    <dbReference type="NCBI Taxonomy" id="882626"/>
    <lineage>
        <taxon>Bacteria</taxon>
        <taxon>Pseudomonadati</taxon>
        <taxon>Pseudomonadota</taxon>
        <taxon>Gammaproteobacteria</taxon>
        <taxon>Alteromonadales</taxon>
        <taxon>Pseudoalteromonadaceae</taxon>
        <taxon>Pseudoalteromonas</taxon>
    </lineage>
</organism>
<evidence type="ECO:0000256" key="2">
    <source>
        <dbReference type="ARBA" id="ARBA00023163"/>
    </source>
</evidence>
<dbReference type="InterPro" id="IPR018060">
    <property type="entry name" value="HTH_AraC"/>
</dbReference>
<evidence type="ECO:0000313" key="4">
    <source>
        <dbReference type="EMBL" id="QTH72707.1"/>
    </source>
</evidence>